<dbReference type="Proteomes" id="UP001501803">
    <property type="component" value="Unassembled WGS sequence"/>
</dbReference>
<keyword evidence="2" id="KW-1185">Reference proteome</keyword>
<protein>
    <submittedName>
        <fullName evidence="1">Uncharacterized protein</fullName>
    </submittedName>
</protein>
<evidence type="ECO:0000313" key="1">
    <source>
        <dbReference type="EMBL" id="GAA3885977.1"/>
    </source>
</evidence>
<comment type="caution">
    <text evidence="1">The sequence shown here is derived from an EMBL/GenBank/DDBJ whole genome shotgun (WGS) entry which is preliminary data.</text>
</comment>
<dbReference type="EMBL" id="BAABCN010000010">
    <property type="protein sequence ID" value="GAA3885977.1"/>
    <property type="molecule type" value="Genomic_DNA"/>
</dbReference>
<proteinExistence type="predicted"/>
<evidence type="ECO:0000313" key="2">
    <source>
        <dbReference type="Proteomes" id="UP001501803"/>
    </source>
</evidence>
<reference evidence="2" key="1">
    <citation type="journal article" date="2019" name="Int. J. Syst. Evol. Microbiol.">
        <title>The Global Catalogue of Microorganisms (GCM) 10K type strain sequencing project: providing services to taxonomists for standard genome sequencing and annotation.</title>
        <authorList>
            <consortium name="The Broad Institute Genomics Platform"/>
            <consortium name="The Broad Institute Genome Sequencing Center for Infectious Disease"/>
            <person name="Wu L."/>
            <person name="Ma J."/>
        </authorList>
    </citation>
    <scope>NUCLEOTIDE SEQUENCE [LARGE SCALE GENOMIC DNA]</scope>
    <source>
        <strain evidence="2">JCM 17021</strain>
    </source>
</reference>
<sequence>MVAAVGELIGMSRFVELGERDVRLYNESVGAEPSESTVPEGLIVARTASLMMELIVVAGRKFGLNYGIDDVRLDEILIGSRIRLRLVLAECEMRDEHTVDAAWAIGVEVDGRGAVGGFTARTRYIF</sequence>
<organism evidence="1 2">
    <name type="scientific">Leifsonia kafniensis</name>
    <dbReference type="NCBI Taxonomy" id="475957"/>
    <lineage>
        <taxon>Bacteria</taxon>
        <taxon>Bacillati</taxon>
        <taxon>Actinomycetota</taxon>
        <taxon>Actinomycetes</taxon>
        <taxon>Micrococcales</taxon>
        <taxon>Microbacteriaceae</taxon>
        <taxon>Leifsonia</taxon>
    </lineage>
</organism>
<gene>
    <name evidence="1" type="ORF">GCM10022381_30130</name>
</gene>
<name>A0ABP7KRA1_9MICO</name>
<accession>A0ABP7KRA1</accession>